<organism evidence="1 2">
    <name type="scientific">Dyella psychrodurans</name>
    <dbReference type="NCBI Taxonomy" id="1927960"/>
    <lineage>
        <taxon>Bacteria</taxon>
        <taxon>Pseudomonadati</taxon>
        <taxon>Pseudomonadota</taxon>
        <taxon>Gammaproteobacteria</taxon>
        <taxon>Lysobacterales</taxon>
        <taxon>Rhodanobacteraceae</taxon>
        <taxon>Dyella</taxon>
    </lineage>
</organism>
<dbReference type="OrthoDB" id="5956204at2"/>
<dbReference type="Proteomes" id="UP000255334">
    <property type="component" value="Unassembled WGS sequence"/>
</dbReference>
<dbReference type="AlphaFoldDB" id="A0A370X0T0"/>
<reference evidence="1 2" key="1">
    <citation type="submission" date="2018-07" db="EMBL/GenBank/DDBJ databases">
        <title>Dyella monticola sp. nov. and Dyella psychrodurans sp. nov. isolated from monsoon evergreen broad-leaved forest soil of Dinghu Mountain, China.</title>
        <authorList>
            <person name="Gao Z."/>
            <person name="Qiu L."/>
        </authorList>
    </citation>
    <scope>NUCLEOTIDE SEQUENCE [LARGE SCALE GENOMIC DNA]</scope>
    <source>
        <strain evidence="1 2">4MSK11</strain>
    </source>
</reference>
<name>A0A370X0T0_9GAMM</name>
<accession>A0A370X0T0</accession>
<protein>
    <submittedName>
        <fullName evidence="1">Uncharacterized protein</fullName>
    </submittedName>
</protein>
<proteinExistence type="predicted"/>
<evidence type="ECO:0000313" key="1">
    <source>
        <dbReference type="EMBL" id="RDS82003.1"/>
    </source>
</evidence>
<comment type="caution">
    <text evidence="1">The sequence shown here is derived from an EMBL/GenBank/DDBJ whole genome shotgun (WGS) entry which is preliminary data.</text>
</comment>
<gene>
    <name evidence="1" type="ORF">DWU99_16470</name>
</gene>
<dbReference type="RefSeq" id="WP_115479158.1">
    <property type="nucleotide sequence ID" value="NZ_QRBF01000006.1"/>
</dbReference>
<keyword evidence="2" id="KW-1185">Reference proteome</keyword>
<dbReference type="EMBL" id="QRBF01000006">
    <property type="protein sequence ID" value="RDS82003.1"/>
    <property type="molecule type" value="Genomic_DNA"/>
</dbReference>
<sequence length="92" mass="9979">MPGDFTRADVKAHACSYILLSLLQRMDQKEPGLIGDLLAGAKGDFEASQSQNDLPPPVSMIFQEAIAMLTRASAYKQNTEDRHAALGDTAEE</sequence>
<evidence type="ECO:0000313" key="2">
    <source>
        <dbReference type="Proteomes" id="UP000255334"/>
    </source>
</evidence>